<dbReference type="OrthoDB" id="9795355at2"/>
<dbReference type="GO" id="GO:0005975">
    <property type="term" value="P:carbohydrate metabolic process"/>
    <property type="evidence" value="ECO:0007669"/>
    <property type="project" value="InterPro"/>
</dbReference>
<dbReference type="Pfam" id="PF01263">
    <property type="entry name" value="Aldose_epim"/>
    <property type="match status" value="1"/>
</dbReference>
<dbReference type="AlphaFoldDB" id="A0A0A1Z846"/>
<gene>
    <name evidence="1" type="ORF">EU91_1763</name>
</gene>
<sequence>MKLELSNKDQGIFVFQLDKNNYIKFCPERGGLITNWVSDGNEILYFDEKRFMDKTKSIRGGIPTLFPICGNLNTSSSVFGNGYLQLPQHGFARDLQWQYSFSENEKFLCLFLNSSKKTKKYYPFDFELKIEVILKINCLEFEITIQNKTDIAMPINFGLHPYFNVSDFKNLEFVDNPLNCQDQERNTISNTLDELNKINLGVDLLMYTSGRSSFRDKFFKREVTLNHPYPFDLGVIWSDPPRRMICLEPWTSPRNSFVDGFRNIMIPSNDSKRLNASIQIKSLK</sequence>
<organism evidence="1 2">
    <name type="scientific">Prochlorococcus marinus str. GP2</name>
    <dbReference type="NCBI Taxonomy" id="59925"/>
    <lineage>
        <taxon>Bacteria</taxon>
        <taxon>Bacillati</taxon>
        <taxon>Cyanobacteriota</taxon>
        <taxon>Cyanophyceae</taxon>
        <taxon>Synechococcales</taxon>
        <taxon>Prochlorococcaceae</taxon>
        <taxon>Prochlorococcus</taxon>
    </lineage>
</organism>
<dbReference type="PANTHER" id="PTHR11122">
    <property type="entry name" value="APOSPORY-ASSOCIATED PROTEIN C-RELATED"/>
    <property type="match status" value="1"/>
</dbReference>
<evidence type="ECO:0000313" key="1">
    <source>
        <dbReference type="EMBL" id="KGF85660.1"/>
    </source>
</evidence>
<reference evidence="2" key="1">
    <citation type="journal article" date="2014" name="Sci. Data">
        <title>Genomes of diverse isolates of the marine cyanobacterium Prochlorococcus.</title>
        <authorList>
            <person name="Biller S."/>
            <person name="Berube P."/>
            <person name="Thompson J."/>
            <person name="Kelly L."/>
            <person name="Roggensack S."/>
            <person name="Awad L."/>
            <person name="Roache-Johnson K."/>
            <person name="Ding H."/>
            <person name="Giovannoni S.J."/>
            <person name="Moore L.R."/>
            <person name="Chisholm S.W."/>
        </authorList>
    </citation>
    <scope>NUCLEOTIDE SEQUENCE [LARGE SCALE GENOMIC DNA]</scope>
    <source>
        <strain evidence="2">GP2</strain>
    </source>
</reference>
<evidence type="ECO:0000313" key="2">
    <source>
        <dbReference type="Proteomes" id="UP000030598"/>
    </source>
</evidence>
<protein>
    <submittedName>
        <fullName evidence="1">Galactose mutarotase</fullName>
    </submittedName>
</protein>
<dbReference type="InterPro" id="IPR008183">
    <property type="entry name" value="Aldose_1/G6P_1-epimerase"/>
</dbReference>
<dbReference type="STRING" id="59925.EU91_1763"/>
<dbReference type="Gene3D" id="2.70.98.10">
    <property type="match status" value="1"/>
</dbReference>
<dbReference type="EMBL" id="JNAH01000008">
    <property type="protein sequence ID" value="KGF85660.1"/>
    <property type="molecule type" value="Genomic_DNA"/>
</dbReference>
<dbReference type="CDD" id="cd09025">
    <property type="entry name" value="Aldose_epim_Slr1438"/>
    <property type="match status" value="1"/>
</dbReference>
<dbReference type="GO" id="GO:0030246">
    <property type="term" value="F:carbohydrate binding"/>
    <property type="evidence" value="ECO:0007669"/>
    <property type="project" value="InterPro"/>
</dbReference>
<dbReference type="InterPro" id="IPR014718">
    <property type="entry name" value="GH-type_carb-bd"/>
</dbReference>
<proteinExistence type="predicted"/>
<dbReference type="GO" id="GO:0016853">
    <property type="term" value="F:isomerase activity"/>
    <property type="evidence" value="ECO:0007669"/>
    <property type="project" value="InterPro"/>
</dbReference>
<dbReference type="InterPro" id="IPR011013">
    <property type="entry name" value="Gal_mutarotase_sf_dom"/>
</dbReference>
<name>A0A0A1Z846_PROMR</name>
<dbReference type="PANTHER" id="PTHR11122:SF13">
    <property type="entry name" value="GLUCOSE-6-PHOSPHATE 1-EPIMERASE"/>
    <property type="match status" value="1"/>
</dbReference>
<dbReference type="Proteomes" id="UP000030598">
    <property type="component" value="Unassembled WGS sequence"/>
</dbReference>
<comment type="caution">
    <text evidence="1">The sequence shown here is derived from an EMBL/GenBank/DDBJ whole genome shotgun (WGS) entry which is preliminary data.</text>
</comment>
<dbReference type="eggNOG" id="COG2017">
    <property type="taxonomic scope" value="Bacteria"/>
</dbReference>
<accession>A0A0A1Z846</accession>
<dbReference type="RefSeq" id="WP_032525109.1">
    <property type="nucleotide sequence ID" value="NZ_CP138934.1"/>
</dbReference>
<dbReference type="SUPFAM" id="SSF74650">
    <property type="entry name" value="Galactose mutarotase-like"/>
    <property type="match status" value="1"/>
</dbReference>